<organism evidence="1 2">
    <name type="scientific">Nonomuraea rhodomycinica</name>
    <dbReference type="NCBI Taxonomy" id="1712872"/>
    <lineage>
        <taxon>Bacteria</taxon>
        <taxon>Bacillati</taxon>
        <taxon>Actinomycetota</taxon>
        <taxon>Actinomycetes</taxon>
        <taxon>Streptosporangiales</taxon>
        <taxon>Streptosporangiaceae</taxon>
        <taxon>Nonomuraea</taxon>
    </lineage>
</organism>
<proteinExistence type="predicted"/>
<sequence length="52" mass="5826">MMGFVDRLLARVARKATVEAGCSYTYYCSGAIMYQRMCCLDQGCQITRVGMC</sequence>
<comment type="caution">
    <text evidence="1">The sequence shown here is derived from an EMBL/GenBank/DDBJ whole genome shotgun (WGS) entry which is preliminary data.</text>
</comment>
<reference evidence="1 2" key="1">
    <citation type="submission" date="2020-06" db="EMBL/GenBank/DDBJ databases">
        <authorList>
            <person name="Chanama M."/>
        </authorList>
    </citation>
    <scope>NUCLEOTIDE SEQUENCE [LARGE SCALE GENOMIC DNA]</scope>
    <source>
        <strain evidence="1 2">TBRC6557</strain>
    </source>
</reference>
<protein>
    <submittedName>
        <fullName evidence="1">Uncharacterized protein</fullName>
    </submittedName>
</protein>
<evidence type="ECO:0000313" key="1">
    <source>
        <dbReference type="EMBL" id="NUW42146.1"/>
    </source>
</evidence>
<evidence type="ECO:0000313" key="2">
    <source>
        <dbReference type="Proteomes" id="UP000546126"/>
    </source>
</evidence>
<gene>
    <name evidence="1" type="ORF">HT134_18635</name>
</gene>
<dbReference type="AlphaFoldDB" id="A0A7Y6IPQ4"/>
<dbReference type="Proteomes" id="UP000546126">
    <property type="component" value="Unassembled WGS sequence"/>
</dbReference>
<keyword evidence="2" id="KW-1185">Reference proteome</keyword>
<dbReference type="EMBL" id="JABWGO010000003">
    <property type="protein sequence ID" value="NUW42146.1"/>
    <property type="molecule type" value="Genomic_DNA"/>
</dbReference>
<accession>A0A7Y6IPQ4</accession>
<dbReference type="RefSeq" id="WP_175601631.1">
    <property type="nucleotide sequence ID" value="NZ_JABWGO010000003.1"/>
</dbReference>
<name>A0A7Y6IPQ4_9ACTN</name>